<protein>
    <submittedName>
        <fullName evidence="1">Uncharacterized protein</fullName>
    </submittedName>
</protein>
<reference evidence="1" key="2">
    <citation type="submission" date="2020-01" db="EMBL/GenBank/DDBJ databases">
        <authorList>
            <person name="Hornung B."/>
        </authorList>
    </citation>
    <scope>NUCLEOTIDE SEQUENCE</scope>
    <source>
        <strain evidence="1">PacBioINE</strain>
    </source>
</reference>
<reference evidence="2" key="1">
    <citation type="submission" date="2014-11" db="EMBL/GenBank/DDBJ databases">
        <authorList>
            <person name="Hornung B.V."/>
        </authorList>
    </citation>
    <scope>NUCLEOTIDE SEQUENCE</scope>
    <source>
        <strain evidence="2">INE</strain>
    </source>
</reference>
<evidence type="ECO:0000313" key="3">
    <source>
        <dbReference type="Proteomes" id="UP001071230"/>
    </source>
</evidence>
<dbReference type="Proteomes" id="UP001071230">
    <property type="component" value="Unassembled WGS sequence"/>
</dbReference>
<dbReference type="EMBL" id="LR746496">
    <property type="protein sequence ID" value="CAA7599580.1"/>
    <property type="molecule type" value="Genomic_DNA"/>
</dbReference>
<evidence type="ECO:0000313" key="1">
    <source>
        <dbReference type="EMBL" id="CAA7599580.1"/>
    </source>
</evidence>
<proteinExistence type="predicted"/>
<evidence type="ECO:0000313" key="2">
    <source>
        <dbReference type="EMBL" id="CEJ07775.1"/>
    </source>
</evidence>
<dbReference type="AlphaFoldDB" id="A0A8S0X2X8"/>
<dbReference type="KEGG" id="aacx:DEACI_0206"/>
<gene>
    <name evidence="1" type="ORF">DEACI_0206</name>
    <name evidence="2" type="ORF">DEACI_2241</name>
</gene>
<dbReference type="Proteomes" id="UP000836597">
    <property type="component" value="Chromosome"/>
</dbReference>
<accession>A0A8S0X2X8</accession>
<organism evidence="1">
    <name type="scientific">Acididesulfobacillus acetoxydans</name>
    <dbReference type="NCBI Taxonomy" id="1561005"/>
    <lineage>
        <taxon>Bacteria</taxon>
        <taxon>Bacillati</taxon>
        <taxon>Bacillota</taxon>
        <taxon>Clostridia</taxon>
        <taxon>Eubacteriales</taxon>
        <taxon>Peptococcaceae</taxon>
        <taxon>Acididesulfobacillus</taxon>
    </lineage>
</organism>
<sequence length="121" mass="13252">MSDQRVSINFCGGCNPWINRQEIAQEVKRLLSQDGCVVVFNSYEADLVIYLSGCSSNCAQKFSSEVIPCVVVAAASIDAAAVEEQKIAAEIVARVRRFCKRMEVSMGSGHGSNRADNFSRR</sequence>
<dbReference type="EMBL" id="CDGJ01000065">
    <property type="protein sequence ID" value="CEJ07775.1"/>
    <property type="molecule type" value="Genomic_DNA"/>
</dbReference>
<keyword evidence="3" id="KW-1185">Reference proteome</keyword>
<name>A0A8S0X2X8_9FIRM</name>